<sequence>MDAPKEPLWTQDQAIAYEAALEAINDVIAGYSEQIALEQDRQKPDAARISWLEMRTDHASATSHALTVTDDENVRQALLEYSAMVRAREAPR</sequence>
<gene>
    <name evidence="1" type="ORF">RLDS_09145</name>
</gene>
<accession>T0IW85</accession>
<protein>
    <submittedName>
        <fullName evidence="1">Uncharacterized protein</fullName>
    </submittedName>
</protein>
<name>T0IW85_9SPHN</name>
<proteinExistence type="predicted"/>
<dbReference type="AlphaFoldDB" id="T0IW85"/>
<organism evidence="1 2">
    <name type="scientific">Sphingobium lactosutens DS20</name>
    <dbReference type="NCBI Taxonomy" id="1331060"/>
    <lineage>
        <taxon>Bacteria</taxon>
        <taxon>Pseudomonadati</taxon>
        <taxon>Pseudomonadota</taxon>
        <taxon>Alphaproteobacteria</taxon>
        <taxon>Sphingomonadales</taxon>
        <taxon>Sphingomonadaceae</taxon>
        <taxon>Sphingobium</taxon>
    </lineage>
</organism>
<keyword evidence="2" id="KW-1185">Reference proteome</keyword>
<dbReference type="Proteomes" id="UP000015531">
    <property type="component" value="Unassembled WGS sequence"/>
</dbReference>
<evidence type="ECO:0000313" key="2">
    <source>
        <dbReference type="Proteomes" id="UP000015531"/>
    </source>
</evidence>
<dbReference type="EMBL" id="ATDP01000079">
    <property type="protein sequence ID" value="EQB16115.1"/>
    <property type="molecule type" value="Genomic_DNA"/>
</dbReference>
<reference evidence="1 2" key="1">
    <citation type="journal article" date="2013" name="Genome Announc.">
        <title>Draft Genome Sequence of Sphingobium lactosutens Strain DS20T, Isolated from a Hexachlorocyclohexane Dumpsite.</title>
        <authorList>
            <person name="Kumar R."/>
            <person name="Dwivedi V."/>
            <person name="Negi V."/>
            <person name="Khurana J.P."/>
            <person name="Lal R."/>
        </authorList>
    </citation>
    <scope>NUCLEOTIDE SEQUENCE [LARGE SCALE GENOMIC DNA]</scope>
    <source>
        <strain evidence="1 2">DS20</strain>
    </source>
</reference>
<evidence type="ECO:0000313" key="1">
    <source>
        <dbReference type="EMBL" id="EQB16115.1"/>
    </source>
</evidence>
<comment type="caution">
    <text evidence="1">The sequence shown here is derived from an EMBL/GenBank/DDBJ whole genome shotgun (WGS) entry which is preliminary data.</text>
</comment>